<dbReference type="WBParaSite" id="PSAMB.scaffold402size53005.g5556.t1">
    <property type="protein sequence ID" value="PSAMB.scaffold402size53005.g5556.t1"/>
    <property type="gene ID" value="PSAMB.scaffold402size53005.g5556"/>
</dbReference>
<dbReference type="GO" id="GO:0005576">
    <property type="term" value="C:extracellular region"/>
    <property type="evidence" value="ECO:0007669"/>
    <property type="project" value="UniProtKB-SubCell"/>
</dbReference>
<proteinExistence type="inferred from homology"/>
<organism evidence="6 7">
    <name type="scientific">Plectus sambesii</name>
    <dbReference type="NCBI Taxonomy" id="2011161"/>
    <lineage>
        <taxon>Eukaryota</taxon>
        <taxon>Metazoa</taxon>
        <taxon>Ecdysozoa</taxon>
        <taxon>Nematoda</taxon>
        <taxon>Chromadorea</taxon>
        <taxon>Plectida</taxon>
        <taxon>Plectina</taxon>
        <taxon>Plectoidea</taxon>
        <taxon>Plectidae</taxon>
        <taxon>Plectus</taxon>
    </lineage>
</organism>
<dbReference type="Gene3D" id="1.10.100.10">
    <property type="entry name" value="Insulin-like"/>
    <property type="match status" value="1"/>
</dbReference>
<dbReference type="PROSITE" id="PS00262">
    <property type="entry name" value="INSULIN"/>
    <property type="match status" value="1"/>
</dbReference>
<dbReference type="Proteomes" id="UP000887566">
    <property type="component" value="Unplaced"/>
</dbReference>
<name>A0A914WGF6_9BILA</name>
<dbReference type="InterPro" id="IPR036438">
    <property type="entry name" value="Insulin-like_sf"/>
</dbReference>
<feature type="signal peptide" evidence="4">
    <location>
        <begin position="1"/>
        <end position="33"/>
    </location>
</feature>
<reference evidence="7" key="1">
    <citation type="submission" date="2022-11" db="UniProtKB">
        <authorList>
            <consortium name="WormBaseParasite"/>
        </authorList>
    </citation>
    <scope>IDENTIFICATION</scope>
</reference>
<comment type="similarity">
    <text evidence="1 3">Belongs to the insulin family.</text>
</comment>
<evidence type="ECO:0000313" key="7">
    <source>
        <dbReference type="WBParaSite" id="PSAMB.scaffold402size53005.g5556.t1"/>
    </source>
</evidence>
<dbReference type="SUPFAM" id="SSF56994">
    <property type="entry name" value="Insulin-like"/>
    <property type="match status" value="1"/>
</dbReference>
<keyword evidence="6" id="KW-1185">Reference proteome</keyword>
<dbReference type="InterPro" id="IPR022352">
    <property type="entry name" value="Ins/IGF/rlx"/>
</dbReference>
<evidence type="ECO:0000313" key="6">
    <source>
        <dbReference type="Proteomes" id="UP000887566"/>
    </source>
</evidence>
<evidence type="ECO:0000259" key="5">
    <source>
        <dbReference type="SMART" id="SM00078"/>
    </source>
</evidence>
<dbReference type="AlphaFoldDB" id="A0A914WGF6"/>
<evidence type="ECO:0000256" key="4">
    <source>
        <dbReference type="SAM" id="SignalP"/>
    </source>
</evidence>
<dbReference type="GO" id="GO:0005179">
    <property type="term" value="F:hormone activity"/>
    <property type="evidence" value="ECO:0007669"/>
    <property type="project" value="InterPro"/>
</dbReference>
<feature type="domain" description="Insulin-like" evidence="5">
    <location>
        <begin position="55"/>
        <end position="120"/>
    </location>
</feature>
<feature type="chain" id="PRO_5037448381" evidence="4">
    <location>
        <begin position="34"/>
        <end position="122"/>
    </location>
</feature>
<evidence type="ECO:0000256" key="2">
    <source>
        <dbReference type="ARBA" id="ARBA00022729"/>
    </source>
</evidence>
<comment type="subcellular location">
    <subcellularLocation>
        <location evidence="3">Secreted</location>
    </subcellularLocation>
</comment>
<keyword evidence="3" id="KW-0964">Secreted</keyword>
<protein>
    <submittedName>
        <fullName evidence="7">Insulin-like domain-containing protein</fullName>
    </submittedName>
</protein>
<evidence type="ECO:0000256" key="1">
    <source>
        <dbReference type="ARBA" id="ARBA00009034"/>
    </source>
</evidence>
<accession>A0A914WGF6</accession>
<dbReference type="SMART" id="SM00078">
    <property type="entry name" value="IlGF"/>
    <property type="match status" value="1"/>
</dbReference>
<keyword evidence="2 4" id="KW-0732">Signal</keyword>
<dbReference type="InterPro" id="IPR022353">
    <property type="entry name" value="Insulin_CS"/>
</dbReference>
<sequence>MYAQRRNNVSHRSLWIVCLVACYLCLIAQSVDASQSENDAFLARLREKAPVKRGVRLCGMRLVHLVTKLCNHCVIAPDFSERLHLVDKKSESSHEILKRSGLAEQCCHNRCDFSDLKMYCCK</sequence>
<dbReference type="PRINTS" id="PR00276">
    <property type="entry name" value="INSULINFAMLY"/>
</dbReference>
<evidence type="ECO:0000256" key="3">
    <source>
        <dbReference type="RuleBase" id="RU000406"/>
    </source>
</evidence>
<dbReference type="Pfam" id="PF00049">
    <property type="entry name" value="Insulin"/>
    <property type="match status" value="1"/>
</dbReference>
<dbReference type="InterPro" id="IPR016179">
    <property type="entry name" value="Insulin-like"/>
</dbReference>